<name>A0ACC0AL78_CATRO</name>
<comment type="caution">
    <text evidence="1">The sequence shown here is derived from an EMBL/GenBank/DDBJ whole genome shotgun (WGS) entry which is preliminary data.</text>
</comment>
<evidence type="ECO:0000313" key="1">
    <source>
        <dbReference type="EMBL" id="KAI5661324.1"/>
    </source>
</evidence>
<keyword evidence="2" id="KW-1185">Reference proteome</keyword>
<proteinExistence type="predicted"/>
<protein>
    <submittedName>
        <fullName evidence="1">Uncharacterized protein</fullName>
    </submittedName>
</protein>
<organism evidence="1 2">
    <name type="scientific">Catharanthus roseus</name>
    <name type="common">Madagascar periwinkle</name>
    <name type="synonym">Vinca rosea</name>
    <dbReference type="NCBI Taxonomy" id="4058"/>
    <lineage>
        <taxon>Eukaryota</taxon>
        <taxon>Viridiplantae</taxon>
        <taxon>Streptophyta</taxon>
        <taxon>Embryophyta</taxon>
        <taxon>Tracheophyta</taxon>
        <taxon>Spermatophyta</taxon>
        <taxon>Magnoliopsida</taxon>
        <taxon>eudicotyledons</taxon>
        <taxon>Gunneridae</taxon>
        <taxon>Pentapetalae</taxon>
        <taxon>asterids</taxon>
        <taxon>lamiids</taxon>
        <taxon>Gentianales</taxon>
        <taxon>Apocynaceae</taxon>
        <taxon>Rauvolfioideae</taxon>
        <taxon>Vinceae</taxon>
        <taxon>Catharanthinae</taxon>
        <taxon>Catharanthus</taxon>
    </lineage>
</organism>
<reference evidence="2" key="1">
    <citation type="journal article" date="2023" name="Nat. Plants">
        <title>Single-cell RNA sequencing provides a high-resolution roadmap for understanding the multicellular compartmentation of specialized metabolism.</title>
        <authorList>
            <person name="Sun S."/>
            <person name="Shen X."/>
            <person name="Li Y."/>
            <person name="Li Y."/>
            <person name="Wang S."/>
            <person name="Li R."/>
            <person name="Zhang H."/>
            <person name="Shen G."/>
            <person name="Guo B."/>
            <person name="Wei J."/>
            <person name="Xu J."/>
            <person name="St-Pierre B."/>
            <person name="Chen S."/>
            <person name="Sun C."/>
        </authorList>
    </citation>
    <scope>NUCLEOTIDE SEQUENCE [LARGE SCALE GENOMIC DNA]</scope>
</reference>
<accession>A0ACC0AL78</accession>
<dbReference type="Proteomes" id="UP001060085">
    <property type="component" value="Linkage Group LG05"/>
</dbReference>
<gene>
    <name evidence="1" type="ORF">M9H77_20647</name>
</gene>
<evidence type="ECO:0000313" key="2">
    <source>
        <dbReference type="Proteomes" id="UP001060085"/>
    </source>
</evidence>
<sequence>MEAYGQMLTMETSSSDIVFQPLILSSKVLSNRFYRNHSLRLEKVLRATNKTDESTESKDTGRRR</sequence>
<dbReference type="EMBL" id="CM044705">
    <property type="protein sequence ID" value="KAI5661324.1"/>
    <property type="molecule type" value="Genomic_DNA"/>
</dbReference>